<dbReference type="HOGENOM" id="CLU_458377_0_0_9"/>
<sequence length="580" mass="62601">MNKKRIIPILFLCSSLLVGNPTFAAADEPNAVLHPQQLPSPVRLAGQTKFETSKAISEYSHQGTVNNVILATGNEFADALSASVLAYAKEAPILLVDSSAEKSKDAFDYVNQHLYSSGTVYIIGGEGIIGTEFEEKLNDQGYGNIIRIAGLDRYDTSYRIADVLDNMPVSTVVISSGEQYSDALSISSFAAGNGWPILLTTHEALPEVIKGYLLEKKPEKVYITGGIGVISLDVQSQIQNLLPQAHIQRLMGESRFDTNVLLAQTFAPNPSKVYLATGYGFADALAGTTVAAIDGNPIIFIDPTLGTLPKAAAHYFTELYANNLNPEILSFGGSGVVSDEMMNSAKELLSGTVGETSIYSIADVAVTVAQGQDFTLPTKVRAKLYNSVSIEVPVQWTPPKADTSKIGTYVFLGAVDGYNKAVKLNLTVKEPLPIAQYTTKFDPTLINRTENIRLAARVLDGKLLSPGERFSFNESVGQRTANAGYKEAMIIEGDVFTPGLGGGVCQVSSTLYNAVLLANLDIIERHPHSLPISYVPPGRDATVAYPSLDFKFKNNTTSRLLIHSIVSENTLTFQILKNEF</sequence>
<dbReference type="KEGG" id="dor:Desor_1430"/>
<dbReference type="PANTHER" id="PTHR35788:SF1">
    <property type="entry name" value="EXPORTED PROTEIN"/>
    <property type="match status" value="1"/>
</dbReference>
<evidence type="ECO:0000313" key="4">
    <source>
        <dbReference type="Proteomes" id="UP000006346"/>
    </source>
</evidence>
<dbReference type="Proteomes" id="UP000006346">
    <property type="component" value="Chromosome"/>
</dbReference>
<proteinExistence type="predicted"/>
<feature type="domain" description="Bacterial Ig-like" evidence="2">
    <location>
        <begin position="361"/>
        <end position="418"/>
    </location>
</feature>
<dbReference type="PATRIC" id="fig|768706.3.peg.1417"/>
<gene>
    <name evidence="3" type="ordered locus">Desor_1430</name>
</gene>
<keyword evidence="4" id="KW-1185">Reference proteome</keyword>
<evidence type="ECO:0000259" key="2">
    <source>
        <dbReference type="Pfam" id="PF07532"/>
    </source>
</evidence>
<dbReference type="InterPro" id="IPR007391">
    <property type="entry name" value="Vancomycin_resist_VanW"/>
</dbReference>
<feature type="chain" id="PRO_5038914455" evidence="1">
    <location>
        <begin position="25"/>
        <end position="580"/>
    </location>
</feature>
<evidence type="ECO:0000256" key="1">
    <source>
        <dbReference type="SAM" id="SignalP"/>
    </source>
</evidence>
<dbReference type="STRING" id="768706.Desor_1430"/>
<reference evidence="4" key="1">
    <citation type="submission" date="2011-11" db="EMBL/GenBank/DDBJ databases">
        <title>Complete sequence of Desulfosporosinus orientis DSM 765.</title>
        <authorList>
            <person name="Lucas S."/>
            <person name="Han J."/>
            <person name="Lapidus A."/>
            <person name="Cheng J.-F."/>
            <person name="Goodwin L."/>
            <person name="Pitluck S."/>
            <person name="Peters L."/>
            <person name="Ovchinnikova G."/>
            <person name="Teshima H."/>
            <person name="Detter J.C."/>
            <person name="Han C."/>
            <person name="Tapia R."/>
            <person name="Land M."/>
            <person name="Hauser L."/>
            <person name="Kyrpides N."/>
            <person name="Ivanova N."/>
            <person name="Pagani I."/>
            <person name="Pester M."/>
            <person name="Spring S."/>
            <person name="Ollivier B."/>
            <person name="Rattei T."/>
            <person name="Klenk H.-P."/>
            <person name="Wagner M."/>
            <person name="Loy A."/>
            <person name="Woyke T."/>
        </authorList>
    </citation>
    <scope>NUCLEOTIDE SEQUENCE [LARGE SCALE GENOMIC DNA]</scope>
    <source>
        <strain evidence="4">ATCC 19365 / DSM 765 / NCIMB 8382 / VKM B-1628</strain>
    </source>
</reference>
<accession>G7W8E7</accession>
<dbReference type="PANTHER" id="PTHR35788">
    <property type="entry name" value="EXPORTED PROTEIN-RELATED"/>
    <property type="match status" value="1"/>
</dbReference>
<evidence type="ECO:0000313" key="3">
    <source>
        <dbReference type="EMBL" id="AET67087.1"/>
    </source>
</evidence>
<reference evidence="3 4" key="2">
    <citation type="journal article" date="2012" name="J. Bacteriol.">
        <title>Complete genome sequences of Desulfosporosinus orientis DSM765T, Desulfosporosinus youngiae DSM17734T, Desulfosporosinus meridiei DSM13257T, and Desulfosporosinus acidiphilus DSM22704T.</title>
        <authorList>
            <person name="Pester M."/>
            <person name="Brambilla E."/>
            <person name="Alazard D."/>
            <person name="Rattei T."/>
            <person name="Weinmaier T."/>
            <person name="Han J."/>
            <person name="Lucas S."/>
            <person name="Lapidus A."/>
            <person name="Cheng J.F."/>
            <person name="Goodwin L."/>
            <person name="Pitluck S."/>
            <person name="Peters L."/>
            <person name="Ovchinnikova G."/>
            <person name="Teshima H."/>
            <person name="Detter J.C."/>
            <person name="Han C.S."/>
            <person name="Tapia R."/>
            <person name="Land M.L."/>
            <person name="Hauser L."/>
            <person name="Kyrpides N.C."/>
            <person name="Ivanova N.N."/>
            <person name="Pagani I."/>
            <person name="Huntmann M."/>
            <person name="Wei C.L."/>
            <person name="Davenport K.W."/>
            <person name="Daligault H."/>
            <person name="Chain P.S."/>
            <person name="Chen A."/>
            <person name="Mavromatis K."/>
            <person name="Markowitz V."/>
            <person name="Szeto E."/>
            <person name="Mikhailova N."/>
            <person name="Pati A."/>
            <person name="Wagner M."/>
            <person name="Woyke T."/>
            <person name="Ollivier B."/>
            <person name="Klenk H.P."/>
            <person name="Spring S."/>
            <person name="Loy A."/>
        </authorList>
    </citation>
    <scope>NUCLEOTIDE SEQUENCE [LARGE SCALE GENOMIC DNA]</scope>
    <source>
        <strain evidence="4">ATCC 19365 / DSM 765 / NCIMB 8382 / VKM B-1628</strain>
    </source>
</reference>
<feature type="signal peptide" evidence="1">
    <location>
        <begin position="1"/>
        <end position="24"/>
    </location>
</feature>
<dbReference type="Pfam" id="PF04122">
    <property type="entry name" value="CW_binding_2"/>
    <property type="match status" value="3"/>
</dbReference>
<dbReference type="Pfam" id="PF04294">
    <property type="entry name" value="VanW"/>
    <property type="match status" value="1"/>
</dbReference>
<dbReference type="EMBL" id="CP003108">
    <property type="protein sequence ID" value="AET67087.1"/>
    <property type="molecule type" value="Genomic_DNA"/>
</dbReference>
<dbReference type="Gene3D" id="3.40.50.12090">
    <property type="match status" value="1"/>
</dbReference>
<organism evidence="3 4">
    <name type="scientific">Desulfosporosinus orientis (strain ATCC 19365 / DSM 765 / NCIMB 8382 / VKM B-1628 / Singapore I)</name>
    <name type="common">Desulfotomaculum orientis</name>
    <dbReference type="NCBI Taxonomy" id="768706"/>
    <lineage>
        <taxon>Bacteria</taxon>
        <taxon>Bacillati</taxon>
        <taxon>Bacillota</taxon>
        <taxon>Clostridia</taxon>
        <taxon>Eubacteriales</taxon>
        <taxon>Desulfitobacteriaceae</taxon>
        <taxon>Desulfosporosinus</taxon>
    </lineage>
</organism>
<dbReference type="InterPro" id="IPR052913">
    <property type="entry name" value="Glycopeptide_resist_protein"/>
</dbReference>
<protein>
    <submittedName>
        <fullName evidence="3">Putative vancomycin resistance protein</fullName>
    </submittedName>
</protein>
<dbReference type="RefSeq" id="WP_014183906.1">
    <property type="nucleotide sequence ID" value="NC_016584.1"/>
</dbReference>
<dbReference type="OrthoDB" id="1935856at2"/>
<dbReference type="AlphaFoldDB" id="G7W8E7"/>
<name>G7W8E7_DESOD</name>
<dbReference type="eggNOG" id="COG2720">
    <property type="taxonomic scope" value="Bacteria"/>
</dbReference>
<keyword evidence="1" id="KW-0732">Signal</keyword>
<dbReference type="Pfam" id="PF07532">
    <property type="entry name" value="Big_4"/>
    <property type="match status" value="1"/>
</dbReference>
<dbReference type="InterPro" id="IPR011081">
    <property type="entry name" value="Big_4"/>
</dbReference>
<dbReference type="InterPro" id="IPR007253">
    <property type="entry name" value="Cell_wall-bd_2"/>
</dbReference>